<gene>
    <name evidence="1" type="ORF">DBV39_09370</name>
</gene>
<reference evidence="1 2" key="1">
    <citation type="submission" date="2018-04" db="EMBL/GenBank/DDBJ databases">
        <title>Bordetella sp. HZ20 isolated from seawater.</title>
        <authorList>
            <person name="Sun C."/>
        </authorList>
    </citation>
    <scope>NUCLEOTIDE SEQUENCE [LARGE SCALE GENOMIC DNA]</scope>
    <source>
        <strain evidence="1 2">HZ20</strain>
    </source>
</reference>
<evidence type="ECO:0000313" key="1">
    <source>
        <dbReference type="EMBL" id="AWB33884.1"/>
    </source>
</evidence>
<protein>
    <recommendedName>
        <fullName evidence="3">DUF4214 domain-containing protein</fullName>
    </recommendedName>
</protein>
<proteinExistence type="predicted"/>
<accession>A0A2R4XJD9</accession>
<organism evidence="1 2">
    <name type="scientific">Orrella marina</name>
    <dbReference type="NCBI Taxonomy" id="2163011"/>
    <lineage>
        <taxon>Bacteria</taxon>
        <taxon>Pseudomonadati</taxon>
        <taxon>Pseudomonadota</taxon>
        <taxon>Betaproteobacteria</taxon>
        <taxon>Burkholderiales</taxon>
        <taxon>Alcaligenaceae</taxon>
        <taxon>Orrella</taxon>
    </lineage>
</organism>
<keyword evidence="2" id="KW-1185">Reference proteome</keyword>
<dbReference type="Proteomes" id="UP000244571">
    <property type="component" value="Chromosome"/>
</dbReference>
<sequence length="1090" mass="117492">MTTSAIKVDLTAQKKAFLESKDAYLFTVAFDGATAYWSTIYDAASKKASASATIPLINSGKLYVVQTNADLASIQKQITKEADLAPSTSTTATDQFRYDSFEYALDPADAGGTPQGNLTSVNGFGFPMSLRVDYTNGSSAMTAGYGVSGNTLLADMHSAGSPLIKFSSGPLADEFLYAGSPSTASQGLYVRPTEYTDAHWTTYLSKLGEHLKDNPVRIAGIFNGAPDATGEWHNQGFYNYRASYDEATRTYILTPDVNSQIKGTIKISSADLARNIYAIDASTKADIYSVVNGKETFYKSEFLGENDQYGAIFTQFLTGLDLGYLGQRGATPTSMTDEVNLDYNWNWSPVYAFGSNLKSGDIAPTYDEYSKVFFDKSNSYGSQYSDNAMSQYPVGGPLLNLFQTVNGVNQNVSADQITLTIFDDAQTPSGYVKPVLYDYIAPPSKSGYATFPDMSNATFGNMVLNLGIPAGTPAGDPSVPSNRLGQTSWFADPSKFAFSYQYLVGKDSWSNPAYIYSDAGKDEELWSQWSLSSEGGRAGLTANTSYGQQGVGSMLINDIPLSTKEGDINWHRLTVYDKTVSKWETKGALKTFNMFTTSDGSGGFYYHDGKLAIDGGAQFTSMSQDSGPSATLNLAAGSGAFFDPALLYAFPSSGQAYAMSGSVPAAPVVGALDHSKQFVAATGQSSMINPSAIVEGNNAVFGWTGLNPASRTGADAWIGHYTNKVSAQHTVKVTWHLFSGRDQGTAGSLEAAADIDGRWMTGMTHIAPGKYSVTMTEYSMVDGKSVQFAQTSNPLTLTVDGRGEQGQAMSDAYLVQSPAVLKVSQTDGVLTNDLGAPESATLLNGPAYGHLAFNKNGSFTYTADKGFVGLDYFDYLAHKDLGDGQIESSVSRVKLQVVPEIGELAGAMGDYSLVGLGAYGYLHHGIDQDLADVYLGLLDEYEEQGLSAQQSFYSLANVLGESERARMLYPFLQNPTTEESDINAFLDTVYQVLFNRVPDDVGRAYWVDDIQKAIRRGDDIDPYVFTIMNGAQEPDMQVLAAKSLIAKETLFQQYQHDSNLSAQESGDILAEVMPLNLLPSMVNVYNDAIV</sequence>
<dbReference type="OrthoDB" id="8749115at2"/>
<evidence type="ECO:0008006" key="3">
    <source>
        <dbReference type="Google" id="ProtNLM"/>
    </source>
</evidence>
<dbReference type="KEGG" id="boz:DBV39_09370"/>
<name>A0A2R4XJD9_9BURK</name>
<dbReference type="Gene3D" id="2.60.110.10">
    <property type="entry name" value="Thaumatin"/>
    <property type="match status" value="1"/>
</dbReference>
<dbReference type="Pfam" id="PF17963">
    <property type="entry name" value="Big_9"/>
    <property type="match status" value="1"/>
</dbReference>
<dbReference type="InterPro" id="IPR037176">
    <property type="entry name" value="Osmotin/thaumatin-like_sf"/>
</dbReference>
<dbReference type="AlphaFoldDB" id="A0A2R4XJD9"/>
<dbReference type="RefSeq" id="WP_108621311.1">
    <property type="nucleotide sequence ID" value="NZ_CP028901.1"/>
</dbReference>
<dbReference type="EMBL" id="CP028901">
    <property type="protein sequence ID" value="AWB33884.1"/>
    <property type="molecule type" value="Genomic_DNA"/>
</dbReference>
<evidence type="ECO:0000313" key="2">
    <source>
        <dbReference type="Proteomes" id="UP000244571"/>
    </source>
</evidence>